<keyword evidence="3" id="KW-1185">Reference proteome</keyword>
<organism evidence="2 3">
    <name type="scientific">Candidatus Halobonum tyrrellensis G22</name>
    <dbReference type="NCBI Taxonomy" id="1324957"/>
    <lineage>
        <taxon>Archaea</taxon>
        <taxon>Methanobacteriati</taxon>
        <taxon>Methanobacteriota</taxon>
        <taxon>Stenosarchaea group</taxon>
        <taxon>Halobacteria</taxon>
        <taxon>Halobacteriales</taxon>
        <taxon>Haloferacaceae</taxon>
        <taxon>Candidatus Halobonum</taxon>
    </lineage>
</organism>
<feature type="region of interest" description="Disordered" evidence="1">
    <location>
        <begin position="1"/>
        <end position="24"/>
    </location>
</feature>
<evidence type="ECO:0000313" key="2">
    <source>
        <dbReference type="EMBL" id="ESP88120.1"/>
    </source>
</evidence>
<name>V4HBN2_9EURY</name>
<feature type="region of interest" description="Disordered" evidence="1">
    <location>
        <begin position="69"/>
        <end position="101"/>
    </location>
</feature>
<dbReference type="EMBL" id="ASGZ01000034">
    <property type="protein sequence ID" value="ESP88120.1"/>
    <property type="molecule type" value="Genomic_DNA"/>
</dbReference>
<dbReference type="AlphaFoldDB" id="V4HBN2"/>
<dbReference type="Proteomes" id="UP000017840">
    <property type="component" value="Unassembled WGS sequence"/>
</dbReference>
<proteinExistence type="predicted"/>
<evidence type="ECO:0000256" key="1">
    <source>
        <dbReference type="SAM" id="MobiDB-lite"/>
    </source>
</evidence>
<accession>V4HBN2</accession>
<protein>
    <submittedName>
        <fullName evidence="2">Uncharacterized protein</fullName>
    </submittedName>
</protein>
<gene>
    <name evidence="2" type="ORF">K933_10532</name>
</gene>
<comment type="caution">
    <text evidence="2">The sequence shown here is derived from an EMBL/GenBank/DDBJ whole genome shotgun (WGS) entry which is preliminary data.</text>
</comment>
<feature type="compositionally biased region" description="Basic and acidic residues" evidence="1">
    <location>
        <begin position="7"/>
        <end position="18"/>
    </location>
</feature>
<reference evidence="2 3" key="1">
    <citation type="journal article" date="2013" name="Genome Announc.">
        <title>Draft Genome Sequence of 'Candidatus Halobonum tyrrellensis' Strain G22, Isolated from the Hypersaline Waters of Lake Tyrrell, Australia.</title>
        <authorList>
            <person name="Ugalde J.A."/>
            <person name="Narasingarao P."/>
            <person name="Kuo S."/>
            <person name="Podell S."/>
            <person name="Allen E.E."/>
        </authorList>
    </citation>
    <scope>NUCLEOTIDE SEQUENCE [LARGE SCALE GENOMIC DNA]</scope>
    <source>
        <strain evidence="2 3">G22</strain>
    </source>
</reference>
<sequence length="113" mass="11786">MSNAEPQPERSNDTERPSVDAPLAPDEWAEYRCRRCGEHCINRADGDARAAELCLDCLAAQAAVETEAVGVASTDGGTVAAREESTDAGGPTAGSPLRSVRSSLASVAARIRD</sequence>
<evidence type="ECO:0000313" key="3">
    <source>
        <dbReference type="Proteomes" id="UP000017840"/>
    </source>
</evidence>